<evidence type="ECO:0000256" key="1">
    <source>
        <dbReference type="SAM" id="MobiDB-lite"/>
    </source>
</evidence>
<dbReference type="RefSeq" id="WP_053230721.1">
    <property type="nucleotide sequence ID" value="NZ_CP011125.1"/>
</dbReference>
<evidence type="ECO:0000313" key="3">
    <source>
        <dbReference type="Proteomes" id="UP000034883"/>
    </source>
</evidence>
<dbReference type="AlphaFoldDB" id="A0A0F6VZ23"/>
<dbReference type="KEGG" id="samy:DB32_000416"/>
<dbReference type="EMBL" id="CP011125">
    <property type="protein sequence ID" value="AKF03267.1"/>
    <property type="molecule type" value="Genomic_DNA"/>
</dbReference>
<name>A0A0F6VZ23_9BACT</name>
<feature type="region of interest" description="Disordered" evidence="1">
    <location>
        <begin position="152"/>
        <end position="176"/>
    </location>
</feature>
<dbReference type="STRING" id="927083.DB32_000416"/>
<dbReference type="Proteomes" id="UP000034883">
    <property type="component" value="Chromosome"/>
</dbReference>
<reference evidence="2 3" key="1">
    <citation type="submission" date="2015-03" db="EMBL/GenBank/DDBJ databases">
        <title>Genome assembly of Sandaracinus amylolyticus DSM 53668.</title>
        <authorList>
            <person name="Sharma G."/>
            <person name="Subramanian S."/>
        </authorList>
    </citation>
    <scope>NUCLEOTIDE SEQUENCE [LARGE SCALE GENOMIC DNA]</scope>
    <source>
        <strain evidence="2 3">DSM 53668</strain>
    </source>
</reference>
<evidence type="ECO:0000313" key="2">
    <source>
        <dbReference type="EMBL" id="AKF03267.1"/>
    </source>
</evidence>
<feature type="compositionally biased region" description="Basic and acidic residues" evidence="1">
    <location>
        <begin position="163"/>
        <end position="176"/>
    </location>
</feature>
<organism evidence="2 3">
    <name type="scientific">Sandaracinus amylolyticus</name>
    <dbReference type="NCBI Taxonomy" id="927083"/>
    <lineage>
        <taxon>Bacteria</taxon>
        <taxon>Pseudomonadati</taxon>
        <taxon>Myxococcota</taxon>
        <taxon>Polyangia</taxon>
        <taxon>Polyangiales</taxon>
        <taxon>Sandaracinaceae</taxon>
        <taxon>Sandaracinus</taxon>
    </lineage>
</organism>
<proteinExistence type="predicted"/>
<gene>
    <name evidence="2" type="ORF">DB32_000416</name>
</gene>
<dbReference type="PROSITE" id="PS51257">
    <property type="entry name" value="PROKAR_LIPOPROTEIN"/>
    <property type="match status" value="1"/>
</dbReference>
<evidence type="ECO:0008006" key="4">
    <source>
        <dbReference type="Google" id="ProtNLM"/>
    </source>
</evidence>
<keyword evidence="3" id="KW-1185">Reference proteome</keyword>
<protein>
    <recommendedName>
        <fullName evidence="4">Lipoprotein</fullName>
    </recommendedName>
</protein>
<accession>A0A0F6VZ23</accession>
<sequence>MHVTRAALGIVIGLVVIGCGDEPDAPVVSEEVAPAPVVPRPEPRPAPEPIYGADGELLESDEVVAGLRLPRGLRPLSSRERRHVYGSDVPLAKVQRYFGPRLVTGQVDARPSGRATYVDAVPRDVRGGEVRLDVTIEPASGMATRVEIVERAPAPLSAPPEEETLREAREAWRQAD</sequence>